<sequence length="91" mass="10687">MNIKDLTDKEFDLLRKIMKLKENNMNKLKNLMICGELSDFIEGYLSACEPHLMCDDEFQNKSKRDGAKTAIAEITLAMETFDQRLLWERLK</sequence>
<protein>
    <submittedName>
        <fullName evidence="1">Uncharacterized protein</fullName>
    </submittedName>
</protein>
<proteinExistence type="predicted"/>
<accession>A0A6J5RYH7</accession>
<reference evidence="1" key="1">
    <citation type="submission" date="2020-05" db="EMBL/GenBank/DDBJ databases">
        <authorList>
            <person name="Chiriac C."/>
            <person name="Salcher M."/>
            <person name="Ghai R."/>
            <person name="Kavagutti S V."/>
        </authorList>
    </citation>
    <scope>NUCLEOTIDE SEQUENCE</scope>
</reference>
<dbReference type="EMBL" id="LR797308">
    <property type="protein sequence ID" value="CAB4202050.1"/>
    <property type="molecule type" value="Genomic_DNA"/>
</dbReference>
<organism evidence="1">
    <name type="scientific">uncultured Caudovirales phage</name>
    <dbReference type="NCBI Taxonomy" id="2100421"/>
    <lineage>
        <taxon>Viruses</taxon>
        <taxon>Duplodnaviria</taxon>
        <taxon>Heunggongvirae</taxon>
        <taxon>Uroviricota</taxon>
        <taxon>Caudoviricetes</taxon>
        <taxon>Peduoviridae</taxon>
        <taxon>Maltschvirus</taxon>
        <taxon>Maltschvirus maltsch</taxon>
    </lineage>
</organism>
<gene>
    <name evidence="1" type="ORF">UFOVP1361_36</name>
</gene>
<evidence type="ECO:0000313" key="1">
    <source>
        <dbReference type="EMBL" id="CAB4202050.1"/>
    </source>
</evidence>
<name>A0A6J5RYH7_9CAUD</name>